<feature type="domain" description="Secretion system C-terminal sorting" evidence="2">
    <location>
        <begin position="590"/>
        <end position="666"/>
    </location>
</feature>
<sequence>MRKFYFVWCAIFFSTTSLFAQLNISDYDWLNGQEVAQFEKLSLRVKLAGADFTNPHNSADIKVDASILLPSGEALHHPMFYEGADDQFSYWMLHYAPQDKGDYQLQVKAVDGDASAEGPQATFKVNKGNGHGFLRMNQDNQAAFQFDDGSYFRAVGQNVGWEARLSIGDDPKYTYDYWFPALKAEGMNFVRTWINAPWNIPLDWKAPVFGRYDAYDGEGFHPQGIERMDFMLEEARKNDIYLMVCMDYHGALWVNDNDNWGNNFWKDNVYNRVNGGPCDLPEEFFTHEEAKRMYKDRLRYFIARWGYDPTIGVIELWNEVDNTIVYEGQNISEAAVVAWHQEMVDYLKAHDPYQHLISTSISHNEVSGLFGVSGLDFSQFHTYGASDKDFSNTYNYYNDKYPIGTVAGEIGSSFSGVAAPFSNEVDFLHAKLWLGLFQDAPILPMTWWWEAYDKEEGNGVFGPIAAFVERMGLGEKDQISGQLNISTNELVDVFKLSNNEEVFLLIQNQNSSIRDLKVMLGNMPGENFNYQFYDVYNNEYSEWAAVSRTEAGNLFFTVDELAGNEQIVIILKTDHVLDHDDPLGLNDLKVYPNPVKDFFQVQWYSSLGGSANIELWDMQGRRVWARDYQIQVGLNQLQAKGLSLFPGAYILKVRNGKEVRHKKLLVG</sequence>
<feature type="signal peptide" evidence="1">
    <location>
        <begin position="1"/>
        <end position="20"/>
    </location>
</feature>
<dbReference type="AlphaFoldDB" id="A0AAN5AL39"/>
<evidence type="ECO:0000313" key="3">
    <source>
        <dbReference type="EMBL" id="GJM62457.1"/>
    </source>
</evidence>
<dbReference type="Proteomes" id="UP001310022">
    <property type="component" value="Unassembled WGS sequence"/>
</dbReference>
<reference evidence="3 4" key="1">
    <citation type="submission" date="2021-12" db="EMBL/GenBank/DDBJ databases">
        <title>Genome sequencing of bacteria with rrn-lacking chromosome and rrn-plasmid.</title>
        <authorList>
            <person name="Anda M."/>
            <person name="Iwasaki W."/>
        </authorList>
    </citation>
    <scope>NUCLEOTIDE SEQUENCE [LARGE SCALE GENOMIC DNA]</scope>
    <source>
        <strain evidence="3 4">NBRC 15940</strain>
    </source>
</reference>
<feature type="chain" id="PRO_5042971581" description="Secretion system C-terminal sorting domain-containing protein" evidence="1">
    <location>
        <begin position="21"/>
        <end position="667"/>
    </location>
</feature>
<gene>
    <name evidence="3" type="ORF">PEDI_30090</name>
</gene>
<dbReference type="InterPro" id="IPR026444">
    <property type="entry name" value="Secre_tail"/>
</dbReference>
<accession>A0AAN5AL39</accession>
<evidence type="ECO:0000313" key="4">
    <source>
        <dbReference type="Proteomes" id="UP001310022"/>
    </source>
</evidence>
<dbReference type="Pfam" id="PF18962">
    <property type="entry name" value="Por_Secre_tail"/>
    <property type="match status" value="1"/>
</dbReference>
<dbReference type="InterPro" id="IPR045053">
    <property type="entry name" value="MAN-like"/>
</dbReference>
<dbReference type="InterPro" id="IPR017853">
    <property type="entry name" value="GH"/>
</dbReference>
<protein>
    <recommendedName>
        <fullName evidence="2">Secretion system C-terminal sorting domain-containing protein</fullName>
    </recommendedName>
</protein>
<dbReference type="Gene3D" id="3.20.20.80">
    <property type="entry name" value="Glycosidases"/>
    <property type="match status" value="1"/>
</dbReference>
<proteinExistence type="predicted"/>
<dbReference type="EMBL" id="BQKE01000002">
    <property type="protein sequence ID" value="GJM62457.1"/>
    <property type="molecule type" value="Genomic_DNA"/>
</dbReference>
<dbReference type="NCBIfam" id="TIGR04183">
    <property type="entry name" value="Por_Secre_tail"/>
    <property type="match status" value="1"/>
</dbReference>
<dbReference type="RefSeq" id="WP_338237745.1">
    <property type="nucleotide sequence ID" value="NZ_BQKE01000002.1"/>
</dbReference>
<organism evidence="3 4">
    <name type="scientific">Persicobacter diffluens</name>
    <dbReference type="NCBI Taxonomy" id="981"/>
    <lineage>
        <taxon>Bacteria</taxon>
        <taxon>Pseudomonadati</taxon>
        <taxon>Bacteroidota</taxon>
        <taxon>Cytophagia</taxon>
        <taxon>Cytophagales</taxon>
        <taxon>Persicobacteraceae</taxon>
        <taxon>Persicobacter</taxon>
    </lineage>
</organism>
<evidence type="ECO:0000259" key="2">
    <source>
        <dbReference type="Pfam" id="PF18962"/>
    </source>
</evidence>
<keyword evidence="4" id="KW-1185">Reference proteome</keyword>
<name>A0AAN5AL39_9BACT</name>
<evidence type="ECO:0000256" key="1">
    <source>
        <dbReference type="SAM" id="SignalP"/>
    </source>
</evidence>
<dbReference type="PANTHER" id="PTHR31451">
    <property type="match status" value="1"/>
</dbReference>
<dbReference type="InterPro" id="IPR013783">
    <property type="entry name" value="Ig-like_fold"/>
</dbReference>
<dbReference type="SUPFAM" id="SSF51445">
    <property type="entry name" value="(Trans)glycosidases"/>
    <property type="match status" value="1"/>
</dbReference>
<dbReference type="Gene3D" id="2.60.40.10">
    <property type="entry name" value="Immunoglobulins"/>
    <property type="match status" value="1"/>
</dbReference>
<keyword evidence="1" id="KW-0732">Signal</keyword>
<comment type="caution">
    <text evidence="3">The sequence shown here is derived from an EMBL/GenBank/DDBJ whole genome shotgun (WGS) entry which is preliminary data.</text>
</comment>
<dbReference type="GO" id="GO:0004553">
    <property type="term" value="F:hydrolase activity, hydrolyzing O-glycosyl compounds"/>
    <property type="evidence" value="ECO:0007669"/>
    <property type="project" value="InterPro"/>
</dbReference>